<dbReference type="PANTHER" id="PTHR21110">
    <property type="entry name" value="PHOSPHOPENTOMUTASE"/>
    <property type="match status" value="1"/>
</dbReference>
<keyword evidence="3 6" id="KW-0479">Metal-binding</keyword>
<reference evidence="9 10" key="1">
    <citation type="submission" date="2018-06" db="EMBL/GenBank/DDBJ databases">
        <title>Genomic Encyclopedia of Type Strains, Phase III (KMG-III): the genomes of soil and plant-associated and newly described type strains.</title>
        <authorList>
            <person name="Whitman W."/>
        </authorList>
    </citation>
    <scope>NUCLEOTIDE SEQUENCE [LARGE SCALE GENOMIC DNA]</scope>
    <source>
        <strain evidence="9 10">ORS 1419</strain>
    </source>
</reference>
<comment type="pathway">
    <text evidence="6">Carbohydrate degradation; 2-deoxy-D-ribose 1-phosphate degradation; D-glyceraldehyde 3-phosphate and acetaldehyde from 2-deoxy-alpha-D-ribose 1-phosphate: step 1/2.</text>
</comment>
<comment type="similarity">
    <text evidence="1 6">Belongs to the phosphopentomutase family.</text>
</comment>
<comment type="cofactor">
    <cofactor evidence="6">
        <name>Mn(2+)</name>
        <dbReference type="ChEBI" id="CHEBI:29035"/>
    </cofactor>
    <text evidence="6">Binds 2 manganese ions.</text>
</comment>
<evidence type="ECO:0000313" key="10">
    <source>
        <dbReference type="Proteomes" id="UP000247454"/>
    </source>
</evidence>
<dbReference type="GO" id="GO:0008973">
    <property type="term" value="F:phosphopentomutase activity"/>
    <property type="evidence" value="ECO:0007669"/>
    <property type="project" value="UniProtKB-UniRule"/>
</dbReference>
<comment type="catalytic activity">
    <reaction evidence="6">
        <text>2-deoxy-alpha-D-ribose 1-phosphate = 2-deoxy-D-ribose 5-phosphate</text>
        <dbReference type="Rhea" id="RHEA:27658"/>
        <dbReference type="ChEBI" id="CHEBI:57259"/>
        <dbReference type="ChEBI" id="CHEBI:62877"/>
        <dbReference type="EC" id="5.4.2.7"/>
    </reaction>
</comment>
<name>A0A318T547_9HYPH</name>
<protein>
    <recommendedName>
        <fullName evidence="6 7">Phosphopentomutase</fullName>
        <ecNumber evidence="6 7">5.4.2.7</ecNumber>
    </recommendedName>
    <alternativeName>
        <fullName evidence="6">Phosphodeoxyribomutase</fullName>
    </alternativeName>
</protein>
<organism evidence="9 10">
    <name type="scientific">Phyllobacterium leguminum</name>
    <dbReference type="NCBI Taxonomy" id="314237"/>
    <lineage>
        <taxon>Bacteria</taxon>
        <taxon>Pseudomonadati</taxon>
        <taxon>Pseudomonadota</taxon>
        <taxon>Alphaproteobacteria</taxon>
        <taxon>Hyphomicrobiales</taxon>
        <taxon>Phyllobacteriaceae</taxon>
        <taxon>Phyllobacterium</taxon>
    </lineage>
</organism>
<gene>
    <name evidence="6" type="primary">deoB</name>
    <name evidence="9" type="ORF">C7477_10472</name>
</gene>
<evidence type="ECO:0000256" key="7">
    <source>
        <dbReference type="NCBIfam" id="TIGR01696"/>
    </source>
</evidence>
<dbReference type="UniPathway" id="UPA00087">
    <property type="reaction ID" value="UER00173"/>
</dbReference>
<dbReference type="InterPro" id="IPR010045">
    <property type="entry name" value="DeoB"/>
</dbReference>
<proteinExistence type="inferred from homology"/>
<feature type="binding site" evidence="6">
    <location>
        <position position="305"/>
    </location>
    <ligand>
        <name>Mn(2+)</name>
        <dbReference type="ChEBI" id="CHEBI:29035"/>
        <label>2</label>
    </ligand>
</feature>
<dbReference type="SUPFAM" id="SSF143856">
    <property type="entry name" value="DeoB insert domain-like"/>
    <property type="match status" value="1"/>
</dbReference>
<dbReference type="OrthoDB" id="9769930at2"/>
<evidence type="ECO:0000313" key="9">
    <source>
        <dbReference type="EMBL" id="PYE89237.1"/>
    </source>
</evidence>
<dbReference type="GO" id="GO:0000287">
    <property type="term" value="F:magnesium ion binding"/>
    <property type="evidence" value="ECO:0007669"/>
    <property type="project" value="UniProtKB-UniRule"/>
</dbReference>
<dbReference type="InterPro" id="IPR017850">
    <property type="entry name" value="Alkaline_phosphatase_core_sf"/>
</dbReference>
<feature type="binding site" evidence="6">
    <location>
        <position position="346"/>
    </location>
    <ligand>
        <name>Mn(2+)</name>
        <dbReference type="ChEBI" id="CHEBI:29035"/>
        <label>1</label>
    </ligand>
</feature>
<keyword evidence="2 6" id="KW-0963">Cytoplasm</keyword>
<dbReference type="EMBL" id="QJTF01000004">
    <property type="protein sequence ID" value="PYE89237.1"/>
    <property type="molecule type" value="Genomic_DNA"/>
</dbReference>
<feature type="domain" description="Metalloenzyme" evidence="8">
    <location>
        <begin position="3"/>
        <end position="395"/>
    </location>
</feature>
<feature type="binding site" evidence="6">
    <location>
        <position position="10"/>
    </location>
    <ligand>
        <name>Mn(2+)</name>
        <dbReference type="ChEBI" id="CHEBI:29035"/>
        <label>1</label>
    </ligand>
</feature>
<dbReference type="EC" id="5.4.2.7" evidence="6 7"/>
<evidence type="ECO:0000256" key="6">
    <source>
        <dbReference type="HAMAP-Rule" id="MF_00740"/>
    </source>
</evidence>
<evidence type="ECO:0000256" key="5">
    <source>
        <dbReference type="ARBA" id="ARBA00023235"/>
    </source>
</evidence>
<feature type="binding site" evidence="6">
    <location>
        <position position="358"/>
    </location>
    <ligand>
        <name>Mn(2+)</name>
        <dbReference type="ChEBI" id="CHEBI:29035"/>
        <label>2</label>
    </ligand>
</feature>
<keyword evidence="10" id="KW-1185">Reference proteome</keyword>
<dbReference type="InterPro" id="IPR006124">
    <property type="entry name" value="Metalloenzyme"/>
</dbReference>
<sequence>MPRAFLFVLDSFGIGGAPDAGQFGDTGADTLGHIAAACAAGTGDREGLRAGSLVLPNMTALGLAHAAKLATGKVPEGLDGAAPPQGLWGTANEVSRGKDTPSGHWEIAGVPVLFNWGYFPRAIPAFPADFLDEVARLAAIPGTLGNCHASGTEVVERFGEEHVSTGKPIFYTSTDSVLQIAAHERHFGLERLYALCAIARELVDPMNIGRVIARPFTGETASTFQRTGNRRDYSVPPPEPTILDRLAEAGRNVIGVGKIGDIFAHRGVTDARKANGNMALFDATLQAMRDARDGDLVFTNFVDFDMLYGHRRDVPGYAAALEAFDRRLPEAMTLMKPGDLLILTADHGCDPTWAGTDHTRERVPVLIHGAGAGTIGIRPTFADIGETVAAHLGLPAGNYGTSFLPVENA</sequence>
<dbReference type="NCBIfam" id="TIGR01696">
    <property type="entry name" value="deoB"/>
    <property type="match status" value="1"/>
</dbReference>
<dbReference type="AlphaFoldDB" id="A0A318T547"/>
<feature type="binding site" evidence="6">
    <location>
        <position position="347"/>
    </location>
    <ligand>
        <name>Mn(2+)</name>
        <dbReference type="ChEBI" id="CHEBI:29035"/>
        <label>1</label>
    </ligand>
</feature>
<dbReference type="GO" id="GO:0005829">
    <property type="term" value="C:cytosol"/>
    <property type="evidence" value="ECO:0007669"/>
    <property type="project" value="TreeGrafter"/>
</dbReference>
<comment type="catalytic activity">
    <reaction evidence="6">
        <text>alpha-D-ribose 1-phosphate = D-ribose 5-phosphate</text>
        <dbReference type="Rhea" id="RHEA:18793"/>
        <dbReference type="ChEBI" id="CHEBI:57720"/>
        <dbReference type="ChEBI" id="CHEBI:78346"/>
        <dbReference type="EC" id="5.4.2.7"/>
    </reaction>
</comment>
<dbReference type="RefSeq" id="WP_110749538.1">
    <property type="nucleotide sequence ID" value="NZ_QJTF01000004.1"/>
</dbReference>
<evidence type="ECO:0000256" key="1">
    <source>
        <dbReference type="ARBA" id="ARBA00010373"/>
    </source>
</evidence>
<dbReference type="PIRSF" id="PIRSF001491">
    <property type="entry name" value="Ppentomutase"/>
    <property type="match status" value="1"/>
</dbReference>
<comment type="function">
    <text evidence="6">Isomerase that catalyzes the conversion of deoxy-ribose 1-phosphate (dRib-1-P) and ribose 1-phosphate (Rib-1-P) to deoxy-ribose 5-phosphate (dRib-5-P) and ribose 5-phosphate (Rib-5-P), respectively.</text>
</comment>
<dbReference type="GO" id="GO:0030145">
    <property type="term" value="F:manganese ion binding"/>
    <property type="evidence" value="ECO:0007669"/>
    <property type="project" value="UniProtKB-UniRule"/>
</dbReference>
<dbReference type="Gene3D" id="3.30.70.1250">
    <property type="entry name" value="Phosphopentomutase"/>
    <property type="match status" value="1"/>
</dbReference>
<dbReference type="GO" id="GO:0006018">
    <property type="term" value="P:2-deoxyribose 1-phosphate catabolic process"/>
    <property type="evidence" value="ECO:0007669"/>
    <property type="project" value="UniProtKB-UniRule"/>
</dbReference>
<evidence type="ECO:0000256" key="4">
    <source>
        <dbReference type="ARBA" id="ARBA00023211"/>
    </source>
</evidence>
<dbReference type="InterPro" id="IPR024052">
    <property type="entry name" value="Phosphopentomutase_DeoB_cap_sf"/>
</dbReference>
<evidence type="ECO:0000259" key="8">
    <source>
        <dbReference type="Pfam" id="PF01676"/>
    </source>
</evidence>
<dbReference type="NCBIfam" id="NF003766">
    <property type="entry name" value="PRK05362.1"/>
    <property type="match status" value="1"/>
</dbReference>
<dbReference type="Gene3D" id="3.40.720.10">
    <property type="entry name" value="Alkaline Phosphatase, subunit A"/>
    <property type="match status" value="1"/>
</dbReference>
<dbReference type="GO" id="GO:0006015">
    <property type="term" value="P:5-phosphoribose 1-diphosphate biosynthetic process"/>
    <property type="evidence" value="ECO:0007669"/>
    <property type="project" value="UniProtKB-UniPathway"/>
</dbReference>
<dbReference type="HAMAP" id="MF_00740">
    <property type="entry name" value="Phosphopentomut"/>
    <property type="match status" value="1"/>
</dbReference>
<evidence type="ECO:0000256" key="3">
    <source>
        <dbReference type="ARBA" id="ARBA00022723"/>
    </source>
</evidence>
<dbReference type="GO" id="GO:0009117">
    <property type="term" value="P:nucleotide metabolic process"/>
    <property type="evidence" value="ECO:0007669"/>
    <property type="project" value="UniProtKB-UniRule"/>
</dbReference>
<dbReference type="Pfam" id="PF01676">
    <property type="entry name" value="Metalloenzyme"/>
    <property type="match status" value="1"/>
</dbReference>
<dbReference type="PANTHER" id="PTHR21110:SF0">
    <property type="entry name" value="PHOSPHOPENTOMUTASE"/>
    <property type="match status" value="1"/>
</dbReference>
<evidence type="ECO:0000256" key="2">
    <source>
        <dbReference type="ARBA" id="ARBA00022490"/>
    </source>
</evidence>
<dbReference type="SUPFAM" id="SSF53649">
    <property type="entry name" value="Alkaline phosphatase-like"/>
    <property type="match status" value="1"/>
</dbReference>
<keyword evidence="5 6" id="KW-0413">Isomerase</keyword>
<keyword evidence="4 6" id="KW-0464">Manganese</keyword>
<comment type="caution">
    <text evidence="9">The sequence shown here is derived from an EMBL/GenBank/DDBJ whole genome shotgun (WGS) entry which is preliminary data.</text>
</comment>
<comment type="subcellular location">
    <subcellularLocation>
        <location evidence="6">Cytoplasm</location>
    </subcellularLocation>
</comment>
<feature type="binding site" evidence="6">
    <location>
        <position position="310"/>
    </location>
    <ligand>
        <name>Mn(2+)</name>
        <dbReference type="ChEBI" id="CHEBI:29035"/>
        <label>2</label>
    </ligand>
</feature>
<accession>A0A318T547</accession>
<dbReference type="CDD" id="cd16009">
    <property type="entry name" value="PPM"/>
    <property type="match status" value="1"/>
</dbReference>
<dbReference type="GO" id="GO:0043094">
    <property type="term" value="P:metabolic compound salvage"/>
    <property type="evidence" value="ECO:0007669"/>
    <property type="project" value="UniProtKB-UniRule"/>
</dbReference>
<dbReference type="Proteomes" id="UP000247454">
    <property type="component" value="Unassembled WGS sequence"/>
</dbReference>
<dbReference type="FunFam" id="3.30.70.1250:FF:000001">
    <property type="entry name" value="Phosphopentomutase"/>
    <property type="match status" value="1"/>
</dbReference>